<evidence type="ECO:0000256" key="3">
    <source>
        <dbReference type="ARBA" id="ARBA00022989"/>
    </source>
</evidence>
<dbReference type="Proteomes" id="UP000600026">
    <property type="component" value="Unassembled WGS sequence"/>
</dbReference>
<dbReference type="EMBL" id="BNEE01000006">
    <property type="protein sequence ID" value="GHI89560.1"/>
    <property type="molecule type" value="Genomic_DNA"/>
</dbReference>
<evidence type="ECO:0000256" key="4">
    <source>
        <dbReference type="ARBA" id="ARBA00023136"/>
    </source>
</evidence>
<feature type="domain" description="Integral membrane bound transporter" evidence="6">
    <location>
        <begin position="34"/>
        <end position="152"/>
    </location>
</feature>
<keyword evidence="8" id="KW-1185">Reference proteome</keyword>
<evidence type="ECO:0000256" key="2">
    <source>
        <dbReference type="ARBA" id="ARBA00022692"/>
    </source>
</evidence>
<reference evidence="7" key="1">
    <citation type="submission" date="2020-09" db="EMBL/GenBank/DDBJ databases">
        <title>Whole genome shotgun sequence of Streptomyces xanthophaeus NBRC 12829.</title>
        <authorList>
            <person name="Komaki H."/>
            <person name="Tamura T."/>
        </authorList>
    </citation>
    <scope>NUCLEOTIDE SEQUENCE</scope>
    <source>
        <strain evidence="7">NBRC 12829</strain>
    </source>
</reference>
<evidence type="ECO:0000259" key="6">
    <source>
        <dbReference type="Pfam" id="PF13515"/>
    </source>
</evidence>
<gene>
    <name evidence="7" type="ORF">Sxan_69240</name>
</gene>
<keyword evidence="2 5" id="KW-0812">Transmembrane</keyword>
<dbReference type="GO" id="GO:0016020">
    <property type="term" value="C:membrane"/>
    <property type="evidence" value="ECO:0007669"/>
    <property type="project" value="UniProtKB-SubCell"/>
</dbReference>
<feature type="transmembrane region" description="Helical" evidence="5">
    <location>
        <begin position="69"/>
        <end position="88"/>
    </location>
</feature>
<proteinExistence type="predicted"/>
<dbReference type="RefSeq" id="WP_157853443.1">
    <property type="nucleotide sequence ID" value="NZ_BNEE01000006.1"/>
</dbReference>
<accession>A0A919H397</accession>
<sequence length="353" mass="36957">MFGMPVNPVVALDRALGGRLPQAARLFVCAALPWFVCLWIGTSTAPVPAALPAVLILRGDLFSAPRLALERLVGVVAGVGLSVVVLHWLPVGSLSFLVLLVGGCAGMYLLRHDGSPNQQVLVTALVIYATPVPGYPLARLWESAVGIAVVALLAPLLWPPDLYREAAAGLEAYRTGLGARLGRIAALAAAGRPTGPAVPAPAEAFALWHRPYELSAALEHRSARLLLLPPRRVRPGASDALRPRLRLAARTAPALYFLTRELEVRSADGAAGADAADGAAVRAMAPLVSATASALDPALRGEDGAHCTGLLRRARELEAEHRAAYPGRRDAALRAGIHLTHEALAEYLGPSAG</sequence>
<evidence type="ECO:0000256" key="1">
    <source>
        <dbReference type="ARBA" id="ARBA00004141"/>
    </source>
</evidence>
<dbReference type="AlphaFoldDB" id="A0A919H397"/>
<dbReference type="InterPro" id="IPR049453">
    <property type="entry name" value="Memb_transporter_dom"/>
</dbReference>
<organism evidence="7 8">
    <name type="scientific">Streptomyces xanthophaeus</name>
    <dbReference type="NCBI Taxonomy" id="67385"/>
    <lineage>
        <taxon>Bacteria</taxon>
        <taxon>Bacillati</taxon>
        <taxon>Actinomycetota</taxon>
        <taxon>Actinomycetes</taxon>
        <taxon>Kitasatosporales</taxon>
        <taxon>Streptomycetaceae</taxon>
        <taxon>Streptomyces</taxon>
    </lineage>
</organism>
<dbReference type="Pfam" id="PF13515">
    <property type="entry name" value="FUSC_2"/>
    <property type="match status" value="1"/>
</dbReference>
<evidence type="ECO:0000313" key="8">
    <source>
        <dbReference type="Proteomes" id="UP000600026"/>
    </source>
</evidence>
<protein>
    <recommendedName>
        <fullName evidence="6">Integral membrane bound transporter domain-containing protein</fullName>
    </recommendedName>
</protein>
<evidence type="ECO:0000256" key="5">
    <source>
        <dbReference type="SAM" id="Phobius"/>
    </source>
</evidence>
<keyword evidence="4 5" id="KW-0472">Membrane</keyword>
<name>A0A919H397_9ACTN</name>
<comment type="subcellular location">
    <subcellularLocation>
        <location evidence="1">Membrane</location>
        <topology evidence="1">Multi-pass membrane protein</topology>
    </subcellularLocation>
</comment>
<feature type="transmembrane region" description="Helical" evidence="5">
    <location>
        <begin position="31"/>
        <end position="57"/>
    </location>
</feature>
<comment type="caution">
    <text evidence="7">The sequence shown here is derived from an EMBL/GenBank/DDBJ whole genome shotgun (WGS) entry which is preliminary data.</text>
</comment>
<evidence type="ECO:0000313" key="7">
    <source>
        <dbReference type="EMBL" id="GHI89560.1"/>
    </source>
</evidence>
<dbReference type="OrthoDB" id="4076157at2"/>
<keyword evidence="3 5" id="KW-1133">Transmembrane helix</keyword>